<keyword evidence="2" id="KW-0633">Potassium transport</keyword>
<dbReference type="AlphaFoldDB" id="A0A381TF31"/>
<evidence type="ECO:0000256" key="2">
    <source>
        <dbReference type="ARBA" id="ARBA00022538"/>
    </source>
</evidence>
<dbReference type="Pfam" id="PF02254">
    <property type="entry name" value="TrkA_N"/>
    <property type="match status" value="2"/>
</dbReference>
<dbReference type="PANTHER" id="PTHR43833">
    <property type="entry name" value="POTASSIUM CHANNEL PROTEIN 2-RELATED-RELATED"/>
    <property type="match status" value="1"/>
</dbReference>
<gene>
    <name evidence="8" type="ORF">METZ01_LOCUS67208</name>
</gene>
<feature type="domain" description="RCK C-terminal" evidence="7">
    <location>
        <begin position="369"/>
        <end position="450"/>
    </location>
</feature>
<evidence type="ECO:0000259" key="7">
    <source>
        <dbReference type="PROSITE" id="PS51202"/>
    </source>
</evidence>
<evidence type="ECO:0000256" key="3">
    <source>
        <dbReference type="ARBA" id="ARBA00022958"/>
    </source>
</evidence>
<dbReference type="Gene3D" id="3.30.70.1450">
    <property type="entry name" value="Regulator of K+ conductance, C-terminal domain"/>
    <property type="match status" value="2"/>
</dbReference>
<dbReference type="Gene3D" id="3.40.50.720">
    <property type="entry name" value="NAD(P)-binding Rossmann-like Domain"/>
    <property type="match status" value="2"/>
</dbReference>
<dbReference type="SUPFAM" id="SSF116726">
    <property type="entry name" value="TrkA C-terminal domain-like"/>
    <property type="match status" value="2"/>
</dbReference>
<keyword evidence="1" id="KW-0813">Transport</keyword>
<dbReference type="PANTHER" id="PTHR43833:SF5">
    <property type="entry name" value="TRK SYSTEM POTASSIUM UPTAKE PROTEIN TRKA"/>
    <property type="match status" value="1"/>
</dbReference>
<keyword evidence="3" id="KW-0630">Potassium</keyword>
<dbReference type="PROSITE" id="PS51201">
    <property type="entry name" value="RCK_N"/>
    <property type="match status" value="2"/>
</dbReference>
<evidence type="ECO:0000256" key="1">
    <source>
        <dbReference type="ARBA" id="ARBA00022448"/>
    </source>
</evidence>
<evidence type="ECO:0000313" key="8">
    <source>
        <dbReference type="EMBL" id="SVA14354.1"/>
    </source>
</evidence>
<dbReference type="InterPro" id="IPR036721">
    <property type="entry name" value="RCK_C_sf"/>
</dbReference>
<dbReference type="GO" id="GO:0015079">
    <property type="term" value="F:potassium ion transmembrane transporter activity"/>
    <property type="evidence" value="ECO:0007669"/>
    <property type="project" value="InterPro"/>
</dbReference>
<evidence type="ECO:0008006" key="9">
    <source>
        <dbReference type="Google" id="ProtNLM"/>
    </source>
</evidence>
<protein>
    <recommendedName>
        <fullName evidence="9">Trk system potassium uptake protein TrkA</fullName>
    </recommendedName>
</protein>
<name>A0A381TF31_9ZZZZ</name>
<evidence type="ECO:0000256" key="4">
    <source>
        <dbReference type="ARBA" id="ARBA00023027"/>
    </source>
</evidence>
<dbReference type="EMBL" id="UINC01004441">
    <property type="protein sequence ID" value="SVA14354.1"/>
    <property type="molecule type" value="Genomic_DNA"/>
</dbReference>
<proteinExistence type="predicted"/>
<dbReference type="Pfam" id="PF02080">
    <property type="entry name" value="TrkA_C"/>
    <property type="match status" value="1"/>
</dbReference>
<dbReference type="NCBIfam" id="NF007031">
    <property type="entry name" value="PRK09496.1-2"/>
    <property type="match status" value="1"/>
</dbReference>
<reference evidence="8" key="1">
    <citation type="submission" date="2018-05" db="EMBL/GenBank/DDBJ databases">
        <authorList>
            <person name="Lanie J.A."/>
            <person name="Ng W.-L."/>
            <person name="Kazmierczak K.M."/>
            <person name="Andrzejewski T.M."/>
            <person name="Davidsen T.M."/>
            <person name="Wayne K.J."/>
            <person name="Tettelin H."/>
            <person name="Glass J.I."/>
            <person name="Rusch D."/>
            <person name="Podicherti R."/>
            <person name="Tsui H.-C.T."/>
            <person name="Winkler M.E."/>
        </authorList>
    </citation>
    <scope>NUCLEOTIDE SEQUENCE</scope>
</reference>
<dbReference type="PROSITE" id="PS51202">
    <property type="entry name" value="RCK_C"/>
    <property type="match status" value="2"/>
</dbReference>
<dbReference type="GO" id="GO:0005886">
    <property type="term" value="C:plasma membrane"/>
    <property type="evidence" value="ECO:0007669"/>
    <property type="project" value="InterPro"/>
</dbReference>
<keyword evidence="5" id="KW-0406">Ion transport</keyword>
<keyword evidence="4" id="KW-0520">NAD</keyword>
<dbReference type="PRINTS" id="PR00335">
    <property type="entry name" value="KUPTAKETRKA"/>
</dbReference>
<dbReference type="SUPFAM" id="SSF51735">
    <property type="entry name" value="NAD(P)-binding Rossmann-fold domains"/>
    <property type="match status" value="2"/>
</dbReference>
<organism evidence="8">
    <name type="scientific">marine metagenome</name>
    <dbReference type="NCBI Taxonomy" id="408172"/>
    <lineage>
        <taxon>unclassified sequences</taxon>
        <taxon>metagenomes</taxon>
        <taxon>ecological metagenomes</taxon>
    </lineage>
</organism>
<accession>A0A381TF31</accession>
<evidence type="ECO:0000256" key="5">
    <source>
        <dbReference type="ARBA" id="ARBA00023065"/>
    </source>
</evidence>
<feature type="domain" description="RCK N-terminal" evidence="6">
    <location>
        <begin position="232"/>
        <end position="349"/>
    </location>
</feature>
<dbReference type="InterPro" id="IPR036291">
    <property type="entry name" value="NAD(P)-bd_dom_sf"/>
</dbReference>
<dbReference type="InterPro" id="IPR006036">
    <property type="entry name" value="K_uptake_TrkA"/>
</dbReference>
<dbReference type="NCBIfam" id="NF007039">
    <property type="entry name" value="PRK09496.3-2"/>
    <property type="match status" value="1"/>
</dbReference>
<sequence length="450" mass="49874">MKVVIIGAGEVGFHVAKALSEENYDITVVDIDHEKCQRASENLDVIVVEGNGASPNVLLEAKVSDADYVLCLTRVDEINLIASQQSHELGANKVIARLRDQQYSSRDSIIKPEKFGVDMVIHPEQEACREITQLMKYPYAVQARSFEGGRLTMVGIRIDRWKKLLLDNKTLSEICKTNDRFRFTVVAVLRDNEAIVPTSDFKFREGDIAHFVLKSKNIENLLELLNITGSNTNNIMIVGGSKIGRTLAEEISKDHNVRLIDYDRPKASKISTKLNDAMVVYGDGTDIEFLKAENIQDVDSFIAVTENEKTNLIAGMLAHHLGAKQSIIHVVNTEYMPTIKEIGFGAVISKNLSTANSILRILHSDISDTSVATFHEIGLDAFELQPEEGSAITKKPLNELSLPKDSIIGMINHHGKIVIAHGNSQLTEEDIALVFAKPDGRSKINKMFIS</sequence>
<feature type="domain" description="RCK C-terminal" evidence="7">
    <location>
        <begin position="141"/>
        <end position="227"/>
    </location>
</feature>
<dbReference type="InterPro" id="IPR003148">
    <property type="entry name" value="RCK_N"/>
</dbReference>
<evidence type="ECO:0000259" key="6">
    <source>
        <dbReference type="PROSITE" id="PS51201"/>
    </source>
</evidence>
<dbReference type="InterPro" id="IPR050721">
    <property type="entry name" value="Trk_Ktr_HKT_K-transport"/>
</dbReference>
<dbReference type="InterPro" id="IPR006037">
    <property type="entry name" value="RCK_C"/>
</dbReference>
<feature type="domain" description="RCK N-terminal" evidence="6">
    <location>
        <begin position="1"/>
        <end position="121"/>
    </location>
</feature>